<organism evidence="1 2">
    <name type="scientific">Panagrolaimus sp. PS1159</name>
    <dbReference type="NCBI Taxonomy" id="55785"/>
    <lineage>
        <taxon>Eukaryota</taxon>
        <taxon>Metazoa</taxon>
        <taxon>Ecdysozoa</taxon>
        <taxon>Nematoda</taxon>
        <taxon>Chromadorea</taxon>
        <taxon>Rhabditida</taxon>
        <taxon>Tylenchina</taxon>
        <taxon>Panagrolaimomorpha</taxon>
        <taxon>Panagrolaimoidea</taxon>
        <taxon>Panagrolaimidae</taxon>
        <taxon>Panagrolaimus</taxon>
    </lineage>
</organism>
<sequence length="211" mass="24589">MSSTFNFPALPYLVQKRFAELVDTKIAEKFFQTSQSNAALAKQRIIIKDLEIFFFTSPSYTPRIKDCKEVEVTEKLTLKSISSFSPEELLPLLPLYFGGLYIFEETIIFQTLKALIEHINLTDVHYSGCMAFSKPFSNATEIPAKEFEKFFERLTKIRRIRLSLSLSSRNDKNADKFMTIAKKYEKSLKIVFTSRMVIFTRKVNRRSIYEL</sequence>
<name>A0AC35GHW7_9BILA</name>
<dbReference type="WBParaSite" id="PS1159_v2.g5310.t1">
    <property type="protein sequence ID" value="PS1159_v2.g5310.t1"/>
    <property type="gene ID" value="PS1159_v2.g5310"/>
</dbReference>
<protein>
    <submittedName>
        <fullName evidence="2">Uncharacterized protein</fullName>
    </submittedName>
</protein>
<accession>A0AC35GHW7</accession>
<evidence type="ECO:0000313" key="1">
    <source>
        <dbReference type="Proteomes" id="UP000887580"/>
    </source>
</evidence>
<dbReference type="Proteomes" id="UP000887580">
    <property type="component" value="Unplaced"/>
</dbReference>
<proteinExistence type="predicted"/>
<evidence type="ECO:0000313" key="2">
    <source>
        <dbReference type="WBParaSite" id="PS1159_v2.g5310.t1"/>
    </source>
</evidence>
<reference evidence="2" key="1">
    <citation type="submission" date="2022-11" db="UniProtKB">
        <authorList>
            <consortium name="WormBaseParasite"/>
        </authorList>
    </citation>
    <scope>IDENTIFICATION</scope>
</reference>